<gene>
    <name evidence="1" type="ordered locus">Hden_2999</name>
</gene>
<evidence type="ECO:0000313" key="1">
    <source>
        <dbReference type="EMBL" id="ADJ24794.1"/>
    </source>
</evidence>
<dbReference type="Gene3D" id="1.10.10.10">
    <property type="entry name" value="Winged helix-like DNA-binding domain superfamily/Winged helix DNA-binding domain"/>
    <property type="match status" value="1"/>
</dbReference>
<dbReference type="KEGG" id="hdn:Hden_2999"/>
<organism evidence="1 2">
    <name type="scientific">Hyphomicrobium denitrificans (strain ATCC 51888 / DSM 1869 / NCIMB 11706 / TK 0415)</name>
    <dbReference type="NCBI Taxonomy" id="582899"/>
    <lineage>
        <taxon>Bacteria</taxon>
        <taxon>Pseudomonadati</taxon>
        <taxon>Pseudomonadota</taxon>
        <taxon>Alphaproteobacteria</taxon>
        <taxon>Hyphomicrobiales</taxon>
        <taxon>Hyphomicrobiaceae</taxon>
        <taxon>Hyphomicrobium</taxon>
    </lineage>
</organism>
<dbReference type="OrthoDB" id="9791355at2"/>
<protein>
    <submittedName>
        <fullName evidence="1">Putative transcriptional regulator</fullName>
    </submittedName>
</protein>
<dbReference type="HOGENOM" id="CLU_2450581_0_0_5"/>
<evidence type="ECO:0000313" key="2">
    <source>
        <dbReference type="Proteomes" id="UP000002033"/>
    </source>
</evidence>
<dbReference type="Proteomes" id="UP000002033">
    <property type="component" value="Chromosome"/>
</dbReference>
<sequence length="89" mass="9635">MAVIASIRDKRGAVSILDWVRACGGADTVDIAARFAMSTDAARKHMKQLQRDGLVRSRPDTYSFSGRQGGPVLMWEALSAPSTDAKDQP</sequence>
<dbReference type="EMBL" id="CP002083">
    <property type="protein sequence ID" value="ADJ24794.1"/>
    <property type="molecule type" value="Genomic_DNA"/>
</dbReference>
<dbReference type="SUPFAM" id="SSF46785">
    <property type="entry name" value="Winged helix' DNA-binding domain"/>
    <property type="match status" value="1"/>
</dbReference>
<dbReference type="InterPro" id="IPR036388">
    <property type="entry name" value="WH-like_DNA-bd_sf"/>
</dbReference>
<dbReference type="InterPro" id="IPR036390">
    <property type="entry name" value="WH_DNA-bd_sf"/>
</dbReference>
<dbReference type="STRING" id="582899.Hden_2999"/>
<keyword evidence="2" id="KW-1185">Reference proteome</keyword>
<reference evidence="2" key="1">
    <citation type="journal article" date="2011" name="J. Bacteriol.">
        <title>Genome sequences of eight morphologically diverse alphaproteobacteria.</title>
        <authorList>
            <consortium name="US DOE Joint Genome Institute"/>
            <person name="Brown P.J."/>
            <person name="Kysela D.T."/>
            <person name="Buechlein A."/>
            <person name="Hemmerich C."/>
            <person name="Brun Y.V."/>
        </authorList>
    </citation>
    <scope>NUCLEOTIDE SEQUENCE [LARGE SCALE GENOMIC DNA]</scope>
    <source>
        <strain evidence="2">ATCC 51888 / DSM 1869 / NCIB 11706 / TK 0415</strain>
    </source>
</reference>
<accession>D8JVE0</accession>
<name>D8JVE0_HYPDA</name>
<proteinExistence type="predicted"/>
<dbReference type="AlphaFoldDB" id="D8JVE0"/>